<dbReference type="InterPro" id="IPR000835">
    <property type="entry name" value="HTH_MarR-typ"/>
</dbReference>
<evidence type="ECO:0000256" key="3">
    <source>
        <dbReference type="ARBA" id="ARBA00023163"/>
    </source>
</evidence>
<dbReference type="InterPro" id="IPR036390">
    <property type="entry name" value="WH_DNA-bd_sf"/>
</dbReference>
<evidence type="ECO:0000256" key="1">
    <source>
        <dbReference type="ARBA" id="ARBA00023015"/>
    </source>
</evidence>
<reference evidence="5" key="1">
    <citation type="journal article" date="2020" name="mSystems">
        <title>Genome- and Community-Level Interaction Insights into Carbon Utilization and Element Cycling Functions of Hydrothermarchaeota in Hydrothermal Sediment.</title>
        <authorList>
            <person name="Zhou Z."/>
            <person name="Liu Y."/>
            <person name="Xu W."/>
            <person name="Pan J."/>
            <person name="Luo Z.H."/>
            <person name="Li M."/>
        </authorList>
    </citation>
    <scope>NUCLEOTIDE SEQUENCE [LARGE SCALE GENOMIC DNA]</scope>
    <source>
        <strain evidence="5">SpSt-1088</strain>
    </source>
</reference>
<keyword evidence="1" id="KW-0805">Transcription regulation</keyword>
<comment type="caution">
    <text evidence="5">The sequence shown here is derived from an EMBL/GenBank/DDBJ whole genome shotgun (WGS) entry which is preliminary data.</text>
</comment>
<protein>
    <submittedName>
        <fullName evidence="5">MarR family transcriptional regulator</fullName>
    </submittedName>
</protein>
<dbReference type="GO" id="GO:0003677">
    <property type="term" value="F:DNA binding"/>
    <property type="evidence" value="ECO:0007669"/>
    <property type="project" value="UniProtKB-KW"/>
</dbReference>
<dbReference type="PANTHER" id="PTHR42756:SF1">
    <property type="entry name" value="TRANSCRIPTIONAL REPRESSOR OF EMRAB OPERON"/>
    <property type="match status" value="1"/>
</dbReference>
<evidence type="ECO:0000313" key="5">
    <source>
        <dbReference type="EMBL" id="HHR33686.1"/>
    </source>
</evidence>
<dbReference type="SUPFAM" id="SSF46785">
    <property type="entry name" value="Winged helix' DNA-binding domain"/>
    <property type="match status" value="1"/>
</dbReference>
<dbReference type="PROSITE" id="PS50995">
    <property type="entry name" value="HTH_MARR_2"/>
    <property type="match status" value="1"/>
</dbReference>
<dbReference type="AlphaFoldDB" id="A0A7C5Y3S9"/>
<accession>A0A7C5Y3S9</accession>
<name>A0A7C5Y3S9_9BACT</name>
<gene>
    <name evidence="5" type="ORF">ENM46_01910</name>
</gene>
<dbReference type="Pfam" id="PF01047">
    <property type="entry name" value="MarR"/>
    <property type="match status" value="1"/>
</dbReference>
<dbReference type="PANTHER" id="PTHR42756">
    <property type="entry name" value="TRANSCRIPTIONAL REGULATOR, MARR"/>
    <property type="match status" value="1"/>
</dbReference>
<dbReference type="SMART" id="SM00347">
    <property type="entry name" value="HTH_MARR"/>
    <property type="match status" value="1"/>
</dbReference>
<dbReference type="InterPro" id="IPR036388">
    <property type="entry name" value="WH-like_DNA-bd_sf"/>
</dbReference>
<feature type="domain" description="HTH marR-type" evidence="4">
    <location>
        <begin position="7"/>
        <end position="140"/>
    </location>
</feature>
<keyword evidence="3" id="KW-0804">Transcription</keyword>
<dbReference type="GO" id="GO:0003700">
    <property type="term" value="F:DNA-binding transcription factor activity"/>
    <property type="evidence" value="ECO:0007669"/>
    <property type="project" value="InterPro"/>
</dbReference>
<proteinExistence type="predicted"/>
<dbReference type="PRINTS" id="PR00598">
    <property type="entry name" value="HTHMARR"/>
</dbReference>
<sequence>MKDFLNQHNILYQMSVLQRKIFKVINEKVSKEYMLHPGQIPMLFLIQKHPGISQREIAKIMDVEPGTVAVMLKRMEKSGLVYRQEDSKDRRISRVFLTSKAQEILNSVRVIVRDIETSLMEALTQEEQKQLDELLSKIRNKIDEQFVANEQRKESGDGC</sequence>
<evidence type="ECO:0000256" key="2">
    <source>
        <dbReference type="ARBA" id="ARBA00023125"/>
    </source>
</evidence>
<evidence type="ECO:0000259" key="4">
    <source>
        <dbReference type="PROSITE" id="PS50995"/>
    </source>
</evidence>
<keyword evidence="2" id="KW-0238">DNA-binding</keyword>
<dbReference type="EMBL" id="DRXW01000122">
    <property type="protein sequence ID" value="HHR33686.1"/>
    <property type="molecule type" value="Genomic_DNA"/>
</dbReference>
<dbReference type="Gene3D" id="1.10.10.10">
    <property type="entry name" value="Winged helix-like DNA-binding domain superfamily/Winged helix DNA-binding domain"/>
    <property type="match status" value="1"/>
</dbReference>
<organism evidence="5">
    <name type="scientific">Fervidobacterium nodosum</name>
    <dbReference type="NCBI Taxonomy" id="2424"/>
    <lineage>
        <taxon>Bacteria</taxon>
        <taxon>Thermotogati</taxon>
        <taxon>Thermotogota</taxon>
        <taxon>Thermotogae</taxon>
        <taxon>Thermotogales</taxon>
        <taxon>Fervidobacteriaceae</taxon>
        <taxon>Fervidobacterium</taxon>
    </lineage>
</organism>